<evidence type="ECO:0000256" key="11">
    <source>
        <dbReference type="PIRSR" id="PIRSR000439-1"/>
    </source>
</evidence>
<keyword evidence="8 10" id="KW-0012">Acyltransferase</keyword>
<feature type="transmembrane region" description="Helical" evidence="13">
    <location>
        <begin position="146"/>
        <end position="166"/>
    </location>
</feature>
<dbReference type="RefSeq" id="XP_062629750.1">
    <property type="nucleotide sequence ID" value="XM_062773766.1"/>
</dbReference>
<evidence type="ECO:0000256" key="2">
    <source>
        <dbReference type="ARBA" id="ARBA00009010"/>
    </source>
</evidence>
<evidence type="ECO:0000256" key="13">
    <source>
        <dbReference type="SAM" id="Phobius"/>
    </source>
</evidence>
<keyword evidence="15" id="KW-1185">Reference proteome</keyword>
<keyword evidence="4 13" id="KW-0812">Transmembrane</keyword>
<dbReference type="PANTHER" id="PTHR10408">
    <property type="entry name" value="STEROL O-ACYLTRANSFERASE"/>
    <property type="match status" value="1"/>
</dbReference>
<comment type="similarity">
    <text evidence="2 10">Belongs to the membrane-bound acyltransferase family. Sterol o-acyltransferase subfamily.</text>
</comment>
<accession>A0AAF0YH08</accession>
<feature type="region of interest" description="Disordered" evidence="12">
    <location>
        <begin position="287"/>
        <end position="310"/>
    </location>
</feature>
<dbReference type="GeneID" id="87810418"/>
<comment type="subcellular location">
    <subcellularLocation>
        <location evidence="1 10">Endoplasmic reticulum membrane</location>
        <topology evidence="1 10">Multi-pass membrane protein</topology>
    </subcellularLocation>
</comment>
<evidence type="ECO:0000256" key="8">
    <source>
        <dbReference type="ARBA" id="ARBA00023315"/>
    </source>
</evidence>
<feature type="transmembrane region" description="Helical" evidence="13">
    <location>
        <begin position="114"/>
        <end position="134"/>
    </location>
</feature>
<dbReference type="InterPro" id="IPR004299">
    <property type="entry name" value="MBOAT_fam"/>
</dbReference>
<dbReference type="GO" id="GO:0008204">
    <property type="term" value="P:ergosterol metabolic process"/>
    <property type="evidence" value="ECO:0007669"/>
    <property type="project" value="TreeGrafter"/>
</dbReference>
<dbReference type="GO" id="GO:0005789">
    <property type="term" value="C:endoplasmic reticulum membrane"/>
    <property type="evidence" value="ECO:0007669"/>
    <property type="project" value="UniProtKB-SubCell"/>
</dbReference>
<comment type="function">
    <text evidence="9">Sterol O-acyltransferase that catalyzes the formation of stery esters.</text>
</comment>
<evidence type="ECO:0000256" key="12">
    <source>
        <dbReference type="SAM" id="MobiDB-lite"/>
    </source>
</evidence>
<dbReference type="EMBL" id="CP086718">
    <property type="protein sequence ID" value="WOO83724.1"/>
    <property type="molecule type" value="Genomic_DNA"/>
</dbReference>
<keyword evidence="7 10" id="KW-0472">Membrane</keyword>
<gene>
    <name evidence="14" type="primary">are2</name>
    <name evidence="14" type="ORF">LOC62_05G007245</name>
</gene>
<name>A0AAF0YH08_9TREE</name>
<dbReference type="InterPro" id="IPR014371">
    <property type="entry name" value="Oat_ACAT_DAG_ARE"/>
</dbReference>
<dbReference type="GO" id="GO:0034737">
    <property type="term" value="F:ergosterol O-acyltransferase activity"/>
    <property type="evidence" value="ECO:0007669"/>
    <property type="project" value="TreeGrafter"/>
</dbReference>
<feature type="transmembrane region" description="Helical" evidence="13">
    <location>
        <begin position="172"/>
        <end position="189"/>
    </location>
</feature>
<evidence type="ECO:0000256" key="10">
    <source>
        <dbReference type="PIRNR" id="PIRNR000439"/>
    </source>
</evidence>
<proteinExistence type="inferred from homology"/>
<dbReference type="AlphaFoldDB" id="A0AAF0YH08"/>
<evidence type="ECO:0000313" key="15">
    <source>
        <dbReference type="Proteomes" id="UP000827549"/>
    </source>
</evidence>
<evidence type="ECO:0000256" key="4">
    <source>
        <dbReference type="ARBA" id="ARBA00022692"/>
    </source>
</evidence>
<dbReference type="PANTHER" id="PTHR10408:SF9">
    <property type="entry name" value="STEROL O-ACYLTRANSFERASE 2-RELATED"/>
    <property type="match status" value="1"/>
</dbReference>
<evidence type="ECO:0000256" key="6">
    <source>
        <dbReference type="ARBA" id="ARBA00022989"/>
    </source>
</evidence>
<evidence type="ECO:0000256" key="1">
    <source>
        <dbReference type="ARBA" id="ARBA00004477"/>
    </source>
</evidence>
<dbReference type="Pfam" id="PF03062">
    <property type="entry name" value="MBOAT"/>
    <property type="match status" value="1"/>
</dbReference>
<protein>
    <recommendedName>
        <fullName evidence="10">O-acyltransferase</fullName>
    </recommendedName>
</protein>
<dbReference type="Proteomes" id="UP000827549">
    <property type="component" value="Chromosome 5"/>
</dbReference>
<sequence length="593" mass="67662">MALTATQRSPSHDHGIGDEPIDTAVITTPNGSIHIKPFVAAGKPEFRAVLTFAPRHSSFDRENVKSQRDEFRGFFTLFWIGLALVFIRTALQSWEENRTLLSPTFGRLITRDAFVLAFADGIMVTSMLLCVPFVQCLQRGYFRYTWTGLIIQHTFQAIFLAVAIAWGYARDWYWVQAGFLVLHAMSSLMKMHSYMSHNGMLSEVYFRLKSEKEALEHYLGTLPGGREAVLAEAREHQEKLEEIEALAPEISVPVTPERSTTPQSESESLQKAATILNARLVAEPEATVRRRKISSQPATDALPAPQKGLPLGTSLELAAHPGTRHAKRKPNPLAWSPDPRVALLARNIDAMEDELRSNGERGLVWPENVTYKHFVEFMFFPTLVYELEYPRTNTMRPLYILEKVLATFGTFSLIYTVTEHYIMPYTPKPGDSLFHAFAQLALPMMVNFLLIFYIIFECVCAGFAELSYFADREFYQDWWNSTGWDQFSRKWNKPVHTFLLRHVYQSSMAGLGMSRWGATLFTFLLSALCHELVMAVVSKKIRPYLFLLQMVQLPLIAISRIPAIKRNRTWGNIVFWAGLMLGFPMLEICYLVF</sequence>
<feature type="active site" evidence="11">
    <location>
        <position position="530"/>
    </location>
</feature>
<keyword evidence="3 10" id="KW-0808">Transferase</keyword>
<evidence type="ECO:0000256" key="7">
    <source>
        <dbReference type="ARBA" id="ARBA00023136"/>
    </source>
</evidence>
<feature type="transmembrane region" description="Helical" evidence="13">
    <location>
        <begin position="74"/>
        <end position="94"/>
    </location>
</feature>
<evidence type="ECO:0000256" key="3">
    <source>
        <dbReference type="ARBA" id="ARBA00022679"/>
    </source>
</evidence>
<reference evidence="14" key="1">
    <citation type="submission" date="2023-10" db="EMBL/GenBank/DDBJ databases">
        <authorList>
            <person name="Noh H."/>
        </authorList>
    </citation>
    <scope>NUCLEOTIDE SEQUENCE</scope>
    <source>
        <strain evidence="14">DUCC4014</strain>
    </source>
</reference>
<organism evidence="14 15">
    <name type="scientific">Vanrija pseudolonga</name>
    <dbReference type="NCBI Taxonomy" id="143232"/>
    <lineage>
        <taxon>Eukaryota</taxon>
        <taxon>Fungi</taxon>
        <taxon>Dikarya</taxon>
        <taxon>Basidiomycota</taxon>
        <taxon>Agaricomycotina</taxon>
        <taxon>Tremellomycetes</taxon>
        <taxon>Trichosporonales</taxon>
        <taxon>Trichosporonaceae</taxon>
        <taxon>Vanrija</taxon>
    </lineage>
</organism>
<evidence type="ECO:0000256" key="9">
    <source>
        <dbReference type="ARBA" id="ARBA00023568"/>
    </source>
</evidence>
<feature type="transmembrane region" description="Helical" evidence="13">
    <location>
        <begin position="573"/>
        <end position="592"/>
    </location>
</feature>
<keyword evidence="6 13" id="KW-1133">Transmembrane helix</keyword>
<feature type="region of interest" description="Disordered" evidence="12">
    <location>
        <begin position="1"/>
        <end position="21"/>
    </location>
</feature>
<keyword evidence="5 10" id="KW-0256">Endoplasmic reticulum</keyword>
<evidence type="ECO:0000313" key="14">
    <source>
        <dbReference type="EMBL" id="WOO83724.1"/>
    </source>
</evidence>
<dbReference type="PIRSF" id="PIRSF000439">
    <property type="entry name" value="Oat_ACAT_DAG_ARE"/>
    <property type="match status" value="1"/>
</dbReference>
<evidence type="ECO:0000256" key="5">
    <source>
        <dbReference type="ARBA" id="ARBA00022824"/>
    </source>
</evidence>